<feature type="non-terminal residue" evidence="1">
    <location>
        <position position="81"/>
    </location>
</feature>
<evidence type="ECO:0000313" key="1">
    <source>
        <dbReference type="EMBL" id="MBY8883225.1"/>
    </source>
</evidence>
<comment type="caution">
    <text evidence="1">The sequence shown here is derived from an EMBL/GenBank/DDBJ whole genome shotgun (WGS) entry which is preliminary data.</text>
</comment>
<evidence type="ECO:0008006" key="3">
    <source>
        <dbReference type="Google" id="ProtNLM"/>
    </source>
</evidence>
<dbReference type="InterPro" id="IPR023213">
    <property type="entry name" value="CAT-like_dom_sf"/>
</dbReference>
<gene>
    <name evidence="1" type="ORF">K7862_37170</name>
</gene>
<keyword evidence="2" id="KW-1185">Reference proteome</keyword>
<dbReference type="Gene3D" id="3.30.559.30">
    <property type="entry name" value="Nonribosomal peptide synthetase, condensation domain"/>
    <property type="match status" value="1"/>
</dbReference>
<reference evidence="1 2" key="1">
    <citation type="submission" date="2021-08" db="EMBL/GenBank/DDBJ databases">
        <title>WGS of actinomycetes from Thailand.</title>
        <authorList>
            <person name="Thawai C."/>
        </authorList>
    </citation>
    <scope>NUCLEOTIDE SEQUENCE [LARGE SCALE GENOMIC DNA]</scope>
    <source>
        <strain evidence="1 2">PLK6-54</strain>
    </source>
</reference>
<organism evidence="1 2">
    <name type="scientific">Actinacidiphila acidipaludis</name>
    <dbReference type="NCBI Taxonomy" id="2873382"/>
    <lineage>
        <taxon>Bacteria</taxon>
        <taxon>Bacillati</taxon>
        <taxon>Actinomycetota</taxon>
        <taxon>Actinomycetes</taxon>
        <taxon>Kitasatosporales</taxon>
        <taxon>Streptomycetaceae</taxon>
        <taxon>Actinacidiphila</taxon>
    </lineage>
</organism>
<proteinExistence type="predicted"/>
<name>A0ABS7QJB5_9ACTN</name>
<dbReference type="SUPFAM" id="SSF52777">
    <property type="entry name" value="CoA-dependent acyltransferases"/>
    <property type="match status" value="1"/>
</dbReference>
<dbReference type="Gene3D" id="3.30.559.10">
    <property type="entry name" value="Chloramphenicol acetyltransferase-like domain"/>
    <property type="match status" value="1"/>
</dbReference>
<dbReference type="EMBL" id="JAINZZ010000167">
    <property type="protein sequence ID" value="MBY8883225.1"/>
    <property type="molecule type" value="Genomic_DNA"/>
</dbReference>
<dbReference type="Proteomes" id="UP000778578">
    <property type="component" value="Unassembled WGS sequence"/>
</dbReference>
<sequence>EWTPLPVQYADYALWQHHTLGAQDDPSSPISDQLTYWKQQLAGLPEELTLPTDRTRPALPGGHGAAVNFRCTAHLHAQLLD</sequence>
<evidence type="ECO:0000313" key="2">
    <source>
        <dbReference type="Proteomes" id="UP000778578"/>
    </source>
</evidence>
<accession>A0ABS7QJB5</accession>
<dbReference type="RefSeq" id="WP_222970237.1">
    <property type="nucleotide sequence ID" value="NZ_JAINZZ010000167.1"/>
</dbReference>
<protein>
    <recommendedName>
        <fullName evidence="3">Condensation domain-containing protein</fullName>
    </recommendedName>
</protein>
<feature type="non-terminal residue" evidence="1">
    <location>
        <position position="1"/>
    </location>
</feature>